<evidence type="ECO:0000313" key="1">
    <source>
        <dbReference type="EMBL" id="MDR6783073.1"/>
    </source>
</evidence>
<proteinExistence type="predicted"/>
<name>A0ACC6KUN4_9SPHI</name>
<keyword evidence="2" id="KW-1185">Reference proteome</keyword>
<protein>
    <submittedName>
        <fullName evidence="1">Membrane protein</fullName>
    </submittedName>
</protein>
<accession>A0ACC6KUN4</accession>
<dbReference type="EMBL" id="JAVDTF010000001">
    <property type="protein sequence ID" value="MDR6783073.1"/>
    <property type="molecule type" value="Genomic_DNA"/>
</dbReference>
<organism evidence="1 2">
    <name type="scientific">Pedobacter africanus</name>
    <dbReference type="NCBI Taxonomy" id="151894"/>
    <lineage>
        <taxon>Bacteria</taxon>
        <taxon>Pseudomonadati</taxon>
        <taxon>Bacteroidota</taxon>
        <taxon>Sphingobacteriia</taxon>
        <taxon>Sphingobacteriales</taxon>
        <taxon>Sphingobacteriaceae</taxon>
        <taxon>Pedobacter</taxon>
    </lineage>
</organism>
<gene>
    <name evidence="1" type="ORF">J2X78_001625</name>
</gene>
<evidence type="ECO:0000313" key="2">
    <source>
        <dbReference type="Proteomes" id="UP001246858"/>
    </source>
</evidence>
<comment type="caution">
    <text evidence="1">The sequence shown here is derived from an EMBL/GenBank/DDBJ whole genome shotgun (WGS) entry which is preliminary data.</text>
</comment>
<dbReference type="Proteomes" id="UP001246858">
    <property type="component" value="Unassembled WGS sequence"/>
</dbReference>
<sequence length="511" mass="58290">MDNQTVVQQDFSIPRKQSAAGIVVMFVNTLQKVVRAIALPILFVAIKGRDSSHMPVFMTAVIAGSVLLIALLAVFAYIRYQKFSFFLDEEKQEFVINEGVFNKSTLSIQLSKIQQVNINQSLLQQMIGVYSLEIDTAGSEKKEASIKAIDHLTAVELKQRLLSKTSVHETPVTGNEAEEQHIMPFLNLSIPTLLKVGITTNYGASFLLLGGFIIGLIQFFKDYNSAFEIESNQVEQLLHRGVTFFSVCILILSGLALVLVTNIVRTMLRYFNFQIIRQNNALAISSGLFTRKNVLLKPNKVQLSAWSQNYFQQKFDLINIKIKQASYNTTDKEEYKKTDIEIPGCDVTELNEIMKMIYQQVPSTGIALIPNYRFIFLQVMLKIVLPVVIFAGIGLSLHPPVRQYLILALPYAIIVGIMLYFEFKRHRLYVNNDFIIKRSGIWDVEHEIIEPHKIQAITAKQYFWHKKADAGHLMLHTAAGVIHFKYGNYTKINRMINYWTYKIESSKKSWS</sequence>
<reference evidence="1" key="1">
    <citation type="submission" date="2023-07" db="EMBL/GenBank/DDBJ databases">
        <title>Sorghum-associated microbial communities from plants grown in Nebraska, USA.</title>
        <authorList>
            <person name="Schachtman D."/>
        </authorList>
    </citation>
    <scope>NUCLEOTIDE SEQUENCE</scope>
    <source>
        <strain evidence="1">2697</strain>
    </source>
</reference>